<proteinExistence type="predicted"/>
<accession>A0ABQ9HVM5</accession>
<name>A0ABQ9HVM5_9NEOP</name>
<feature type="region of interest" description="Disordered" evidence="1">
    <location>
        <begin position="276"/>
        <end position="310"/>
    </location>
</feature>
<feature type="compositionally biased region" description="Basic and acidic residues" evidence="1">
    <location>
        <begin position="398"/>
        <end position="414"/>
    </location>
</feature>
<reference evidence="2 3" key="1">
    <citation type="submission" date="2023-02" db="EMBL/GenBank/DDBJ databases">
        <title>LHISI_Scaffold_Assembly.</title>
        <authorList>
            <person name="Stuart O.P."/>
            <person name="Cleave R."/>
            <person name="Magrath M.J.L."/>
            <person name="Mikheyev A.S."/>
        </authorList>
    </citation>
    <scope>NUCLEOTIDE SEQUENCE [LARGE SCALE GENOMIC DNA]</scope>
    <source>
        <strain evidence="2">Daus_M_001</strain>
        <tissue evidence="2">Leg muscle</tissue>
    </source>
</reference>
<keyword evidence="3" id="KW-1185">Reference proteome</keyword>
<protein>
    <submittedName>
        <fullName evidence="2">Uncharacterized protein</fullName>
    </submittedName>
</protein>
<comment type="caution">
    <text evidence="2">The sequence shown here is derived from an EMBL/GenBank/DDBJ whole genome shotgun (WGS) entry which is preliminary data.</text>
</comment>
<evidence type="ECO:0000256" key="1">
    <source>
        <dbReference type="SAM" id="MobiDB-lite"/>
    </source>
</evidence>
<sequence>MRMKRSMEQRLNAGWRKRETPEKTCRPVASSGAIFECKNLGAAPPLLFRKVRVMYCPTSALLCAQRLYLTLATQPLPCNDNRQYRLAQQLVIQACVPGLANEHNGTSGQAGMVGRVGVVARLFAYHLGGPGPIRGWVALPDFRVWESCRTMPLVGGFSRGSPFPTALSFRRCSILASLNPASALKTSGRRTAFRRNERAGNTGDPRENSLTSGIVRDDSHMRKYGSQSEKGMASQLCCNQWRNDAGSSSDGAVEFSLMWNNKRNLHVSTSAGLISNGLASRGHDSSRGQLTSSPTRKRGTPAPINNVCEQDGDCEPSSVYRLSTVVDFNVTLTTLPAPREWREDSRVQKLNRDDDEGEVRRVWSSAGMQGRVKRDITEKKSRPVTSFGTYSHVRKSRRDPAGNRSRLDEEGGSR</sequence>
<evidence type="ECO:0000313" key="2">
    <source>
        <dbReference type="EMBL" id="KAJ8888439.1"/>
    </source>
</evidence>
<evidence type="ECO:0000313" key="3">
    <source>
        <dbReference type="Proteomes" id="UP001159363"/>
    </source>
</evidence>
<organism evidence="2 3">
    <name type="scientific">Dryococelus australis</name>
    <dbReference type="NCBI Taxonomy" id="614101"/>
    <lineage>
        <taxon>Eukaryota</taxon>
        <taxon>Metazoa</taxon>
        <taxon>Ecdysozoa</taxon>
        <taxon>Arthropoda</taxon>
        <taxon>Hexapoda</taxon>
        <taxon>Insecta</taxon>
        <taxon>Pterygota</taxon>
        <taxon>Neoptera</taxon>
        <taxon>Polyneoptera</taxon>
        <taxon>Phasmatodea</taxon>
        <taxon>Verophasmatodea</taxon>
        <taxon>Anareolatae</taxon>
        <taxon>Phasmatidae</taxon>
        <taxon>Eurycanthinae</taxon>
        <taxon>Dryococelus</taxon>
    </lineage>
</organism>
<dbReference type="EMBL" id="JARBHB010000003">
    <property type="protein sequence ID" value="KAJ8888439.1"/>
    <property type="molecule type" value="Genomic_DNA"/>
</dbReference>
<gene>
    <name evidence="2" type="ORF">PR048_007929</name>
</gene>
<feature type="region of interest" description="Disordered" evidence="1">
    <location>
        <begin position="375"/>
        <end position="414"/>
    </location>
</feature>
<dbReference type="Proteomes" id="UP001159363">
    <property type="component" value="Chromosome 3"/>
</dbReference>